<evidence type="ECO:0000313" key="2">
    <source>
        <dbReference type="EMBL" id="KAJ7762897.1"/>
    </source>
</evidence>
<accession>A0AAD7JFV4</accession>
<feature type="region of interest" description="Disordered" evidence="1">
    <location>
        <begin position="147"/>
        <end position="187"/>
    </location>
</feature>
<protein>
    <submittedName>
        <fullName evidence="2">Uncharacterized protein</fullName>
    </submittedName>
</protein>
<evidence type="ECO:0000313" key="3">
    <source>
        <dbReference type="Proteomes" id="UP001215598"/>
    </source>
</evidence>
<name>A0AAD7JFV4_9AGAR</name>
<dbReference type="AlphaFoldDB" id="A0AAD7JFV4"/>
<dbReference type="Proteomes" id="UP001215598">
    <property type="component" value="Unassembled WGS sequence"/>
</dbReference>
<proteinExistence type="predicted"/>
<comment type="caution">
    <text evidence="2">The sequence shown here is derived from an EMBL/GenBank/DDBJ whole genome shotgun (WGS) entry which is preliminary data.</text>
</comment>
<dbReference type="EMBL" id="JARKIB010000031">
    <property type="protein sequence ID" value="KAJ7762897.1"/>
    <property type="molecule type" value="Genomic_DNA"/>
</dbReference>
<organism evidence="2 3">
    <name type="scientific">Mycena metata</name>
    <dbReference type="NCBI Taxonomy" id="1033252"/>
    <lineage>
        <taxon>Eukaryota</taxon>
        <taxon>Fungi</taxon>
        <taxon>Dikarya</taxon>
        <taxon>Basidiomycota</taxon>
        <taxon>Agaricomycotina</taxon>
        <taxon>Agaricomycetes</taxon>
        <taxon>Agaricomycetidae</taxon>
        <taxon>Agaricales</taxon>
        <taxon>Marasmiineae</taxon>
        <taxon>Mycenaceae</taxon>
        <taxon>Mycena</taxon>
    </lineage>
</organism>
<feature type="region of interest" description="Disordered" evidence="1">
    <location>
        <begin position="1"/>
        <end position="48"/>
    </location>
</feature>
<reference evidence="2" key="1">
    <citation type="submission" date="2023-03" db="EMBL/GenBank/DDBJ databases">
        <title>Massive genome expansion in bonnet fungi (Mycena s.s.) driven by repeated elements and novel gene families across ecological guilds.</title>
        <authorList>
            <consortium name="Lawrence Berkeley National Laboratory"/>
            <person name="Harder C.B."/>
            <person name="Miyauchi S."/>
            <person name="Viragh M."/>
            <person name="Kuo A."/>
            <person name="Thoen E."/>
            <person name="Andreopoulos B."/>
            <person name="Lu D."/>
            <person name="Skrede I."/>
            <person name="Drula E."/>
            <person name="Henrissat B."/>
            <person name="Morin E."/>
            <person name="Kohler A."/>
            <person name="Barry K."/>
            <person name="LaButti K."/>
            <person name="Morin E."/>
            <person name="Salamov A."/>
            <person name="Lipzen A."/>
            <person name="Mereny Z."/>
            <person name="Hegedus B."/>
            <person name="Baldrian P."/>
            <person name="Stursova M."/>
            <person name="Weitz H."/>
            <person name="Taylor A."/>
            <person name="Grigoriev I.V."/>
            <person name="Nagy L.G."/>
            <person name="Martin F."/>
            <person name="Kauserud H."/>
        </authorList>
    </citation>
    <scope>NUCLEOTIDE SEQUENCE</scope>
    <source>
        <strain evidence="2">CBHHK182m</strain>
    </source>
</reference>
<evidence type="ECO:0000256" key="1">
    <source>
        <dbReference type="SAM" id="MobiDB-lite"/>
    </source>
</evidence>
<keyword evidence="3" id="KW-1185">Reference proteome</keyword>
<gene>
    <name evidence="2" type="ORF">B0H16DRAFT_1687971</name>
</gene>
<feature type="compositionally biased region" description="Pro residues" evidence="1">
    <location>
        <begin position="1"/>
        <end position="19"/>
    </location>
</feature>
<sequence>MVQLLPPPSSVMPPPPPVTAPKRKFLIQDDTTSKRGKLTASDAKSPKEQLQFPGQYLVRAVNPGPGPQHHNSSSPVLCHPNSCSYRLGSRPHHTGHLIFKRSTQTLPTRVVKEFYQDLDRTHWFSLLSLSRSAHQQDTNELKHNAHYVHPDHNNKSLLPSGASHSGLTRPRPSSPPSARPTAPTDDIAKGLFRGPFVPRFHELIAHAFATSLGRPRICAVPGGQYPDPVQYPSSWCSQGRALEDRVRCGTGTDHAVKRRLGRLLILKIFNAVMGYQPRRRQLGEQDSETSIRSILVVHHRRLRIPSSQECRRRHQSAARETTRFSPSTGMYFSPVIERYLTTHFATSKIAVIPTMILVERIHRKYSSLFESVVDLYLAPHDFNPLRILSESPSLQVQNFSLSLKTQLGCSLANRRSTTDRLRLNDLRSALMDRISVSGGWGKRPKRQRSAPKPLQAAGGFQAFSTFGDAINAVSAA</sequence>